<comment type="caution">
    <text evidence="2">The sequence shown here is derived from an EMBL/GenBank/DDBJ whole genome shotgun (WGS) entry which is preliminary data.</text>
</comment>
<evidence type="ECO:0000313" key="2">
    <source>
        <dbReference type="EMBL" id="KAK1121703.1"/>
    </source>
</evidence>
<name>A0AA40FM51_9HYME</name>
<protein>
    <submittedName>
        <fullName evidence="2">Uncharacterized protein</fullName>
    </submittedName>
</protein>
<reference evidence="2" key="1">
    <citation type="submission" date="2021-10" db="EMBL/GenBank/DDBJ databases">
        <title>Melipona bicolor Genome sequencing and assembly.</title>
        <authorList>
            <person name="Araujo N.S."/>
            <person name="Arias M.C."/>
        </authorList>
    </citation>
    <scope>NUCLEOTIDE SEQUENCE</scope>
    <source>
        <strain evidence="2">USP_2M_L1-L4_2017</strain>
        <tissue evidence="2">Whole body</tissue>
    </source>
</reference>
<keyword evidence="3" id="KW-1185">Reference proteome</keyword>
<organism evidence="2 3">
    <name type="scientific">Melipona bicolor</name>
    <dbReference type="NCBI Taxonomy" id="60889"/>
    <lineage>
        <taxon>Eukaryota</taxon>
        <taxon>Metazoa</taxon>
        <taxon>Ecdysozoa</taxon>
        <taxon>Arthropoda</taxon>
        <taxon>Hexapoda</taxon>
        <taxon>Insecta</taxon>
        <taxon>Pterygota</taxon>
        <taxon>Neoptera</taxon>
        <taxon>Endopterygota</taxon>
        <taxon>Hymenoptera</taxon>
        <taxon>Apocrita</taxon>
        <taxon>Aculeata</taxon>
        <taxon>Apoidea</taxon>
        <taxon>Anthophila</taxon>
        <taxon>Apidae</taxon>
        <taxon>Melipona</taxon>
    </lineage>
</organism>
<accession>A0AA40FM51</accession>
<dbReference type="EMBL" id="JAHYIQ010000025">
    <property type="protein sequence ID" value="KAK1121703.1"/>
    <property type="molecule type" value="Genomic_DNA"/>
</dbReference>
<dbReference type="AlphaFoldDB" id="A0AA40FM51"/>
<feature type="region of interest" description="Disordered" evidence="1">
    <location>
        <begin position="1"/>
        <end position="29"/>
    </location>
</feature>
<sequence>MVTVIKGFGNRQRARDREVANGNDGGKGRALSGPLSVALMKGNYLAARQAVAWPRSSRNYARGILSPAGDPACVYCILYGDAPCFVKASPDSTDVNDVRGEQRIAVAGRRNSDSGPWIE</sequence>
<gene>
    <name evidence="2" type="ORF">K0M31_010014</name>
</gene>
<dbReference type="Proteomes" id="UP001177670">
    <property type="component" value="Unassembled WGS sequence"/>
</dbReference>
<proteinExistence type="predicted"/>
<evidence type="ECO:0000313" key="3">
    <source>
        <dbReference type="Proteomes" id="UP001177670"/>
    </source>
</evidence>
<evidence type="ECO:0000256" key="1">
    <source>
        <dbReference type="SAM" id="MobiDB-lite"/>
    </source>
</evidence>